<comment type="caution">
    <text evidence="3">The sequence shown here is derived from an EMBL/GenBank/DDBJ whole genome shotgun (WGS) entry which is preliminary data.</text>
</comment>
<feature type="compositionally biased region" description="Low complexity" evidence="1">
    <location>
        <begin position="125"/>
        <end position="145"/>
    </location>
</feature>
<dbReference type="PANTHER" id="PTHR37533:SF2">
    <property type="entry name" value="FLAGELLAR HOOK-LENGTH CONTROL PROTEIN"/>
    <property type="match status" value="1"/>
</dbReference>
<dbReference type="Pfam" id="PF02120">
    <property type="entry name" value="Flg_hook"/>
    <property type="match status" value="1"/>
</dbReference>
<gene>
    <name evidence="3" type="ORF">HNO85_11900</name>
</gene>
<feature type="compositionally biased region" description="Polar residues" evidence="1">
    <location>
        <begin position="45"/>
        <end position="54"/>
    </location>
</feature>
<feature type="compositionally biased region" description="Low complexity" evidence="1">
    <location>
        <begin position="1"/>
        <end position="13"/>
    </location>
</feature>
<dbReference type="InterPro" id="IPR052563">
    <property type="entry name" value="FliK"/>
</dbReference>
<evidence type="ECO:0000256" key="1">
    <source>
        <dbReference type="SAM" id="MobiDB-lite"/>
    </source>
</evidence>
<dbReference type="InterPro" id="IPR021136">
    <property type="entry name" value="Flagellar_hook_control-like_C"/>
</dbReference>
<accession>A0AAJ3KVK5</accession>
<feature type="domain" description="Flagellar hook-length control protein-like C-terminal" evidence="2">
    <location>
        <begin position="344"/>
        <end position="426"/>
    </location>
</feature>
<evidence type="ECO:0000259" key="2">
    <source>
        <dbReference type="Pfam" id="PF02120"/>
    </source>
</evidence>
<feature type="compositionally biased region" description="Polar residues" evidence="1">
    <location>
        <begin position="231"/>
        <end position="246"/>
    </location>
</feature>
<keyword evidence="3" id="KW-0966">Cell projection</keyword>
<dbReference type="Gene3D" id="3.30.750.140">
    <property type="match status" value="1"/>
</dbReference>
<reference evidence="3 4" key="1">
    <citation type="journal article" date="2020" name="Front. Plant Sci.">
        <title>Isolation of Rhizosphere Bacteria That Improve Quality and Water Stress Tolerance in Greenhouse Ornamentals.</title>
        <authorList>
            <person name="Nordstedt N.P."/>
            <person name="Jones M.L."/>
        </authorList>
    </citation>
    <scope>NUCLEOTIDE SEQUENCE [LARGE SCALE GENOMIC DNA]</scope>
    <source>
        <strain evidence="3 4">C2F7</strain>
    </source>
</reference>
<dbReference type="CDD" id="cd17470">
    <property type="entry name" value="T3SS_Flik_C"/>
    <property type="match status" value="1"/>
</dbReference>
<feature type="region of interest" description="Disordered" evidence="1">
    <location>
        <begin position="1"/>
        <end position="151"/>
    </location>
</feature>
<protein>
    <submittedName>
        <fullName evidence="3">Flagellar hook-length control protein FliK</fullName>
    </submittedName>
</protein>
<evidence type="ECO:0000313" key="4">
    <source>
        <dbReference type="Proteomes" id="UP000562723"/>
    </source>
</evidence>
<dbReference type="EMBL" id="JABFMS010000016">
    <property type="protein sequence ID" value="NUT81647.1"/>
    <property type="molecule type" value="Genomic_DNA"/>
</dbReference>
<evidence type="ECO:0000313" key="3">
    <source>
        <dbReference type="EMBL" id="NUT81647.1"/>
    </source>
</evidence>
<feature type="region of interest" description="Disordered" evidence="1">
    <location>
        <begin position="227"/>
        <end position="252"/>
    </location>
</feature>
<feature type="compositionally biased region" description="Polar residues" evidence="1">
    <location>
        <begin position="437"/>
        <end position="447"/>
    </location>
</feature>
<organism evidence="3 4">
    <name type="scientific">Pseudomonas brassicacearum</name>
    <dbReference type="NCBI Taxonomy" id="930166"/>
    <lineage>
        <taxon>Bacteria</taxon>
        <taxon>Pseudomonadati</taxon>
        <taxon>Pseudomonadota</taxon>
        <taxon>Gammaproteobacteria</taxon>
        <taxon>Pseudomonadales</taxon>
        <taxon>Pseudomonadaceae</taxon>
        <taxon>Pseudomonas</taxon>
    </lineage>
</organism>
<dbReference type="AlphaFoldDB" id="A0AAJ3KVK5"/>
<dbReference type="PANTHER" id="PTHR37533">
    <property type="entry name" value="FLAGELLAR HOOK-LENGTH CONTROL PROTEIN"/>
    <property type="match status" value="1"/>
</dbReference>
<dbReference type="RefSeq" id="WP_175360215.1">
    <property type="nucleotide sequence ID" value="NZ_JABFMS010000016.1"/>
</dbReference>
<feature type="compositionally biased region" description="Polar residues" evidence="1">
    <location>
        <begin position="413"/>
        <end position="428"/>
    </location>
</feature>
<proteinExistence type="predicted"/>
<name>A0AAJ3KVK5_9PSED</name>
<keyword evidence="3" id="KW-0969">Cilium</keyword>
<keyword evidence="3" id="KW-0282">Flagellum</keyword>
<feature type="region of interest" description="Disordered" evidence="1">
    <location>
        <begin position="413"/>
        <end position="449"/>
    </location>
</feature>
<dbReference type="InterPro" id="IPR038610">
    <property type="entry name" value="FliK-like_C_sf"/>
</dbReference>
<dbReference type="Proteomes" id="UP000562723">
    <property type="component" value="Unassembled WGS sequence"/>
</dbReference>
<sequence length="470" mass="47729">MDIIASFASSSAALPQADASSSPQGRAAESFASVLSQLGEAAASNDPTGSTVSTDDSRALAGTTVPATAPPAPTPTSSTINQALAPASHDAAAVQETELSTMLPGAVAQEAVLEPVQQPEPTRLPSPAVQPGQQVAAARAEQDALPTDDDPDLDIYATAGDLGENVEQDAMDGTDAHDSKLEDIRQRMDLIQSAGQLDPALLVVAPMGPQPVVALAVASQEVVSADPDTLVSPNTNLPTSNPVLENSESEAPVDTSVRMEVQGAVPELGGAVADALQDVRKQSDNMPVSGQVEGTVSGDVPGAFNLVLPALNSVGLSSADKVVANGLTLSAAIGTTDWQDGLGQQVIDMITRGEQQVDLKLNPAGLGPLSISLNLSDGNTQAQFQSAHASVRTAVEQALPQLREALASQGISLGQASVSDESSRQASGDQARHDAQGSRSGVNSLASAPSEDDAAVQSIVVRGSGVDLYV</sequence>